<accession>A0A438NC63</accession>
<feature type="compositionally biased region" description="Low complexity" evidence="1">
    <location>
        <begin position="79"/>
        <end position="98"/>
    </location>
</feature>
<organism evidence="2 3">
    <name type="scientific">Exophiala mesophila</name>
    <name type="common">Black yeast-like fungus</name>
    <dbReference type="NCBI Taxonomy" id="212818"/>
    <lineage>
        <taxon>Eukaryota</taxon>
        <taxon>Fungi</taxon>
        <taxon>Dikarya</taxon>
        <taxon>Ascomycota</taxon>
        <taxon>Pezizomycotina</taxon>
        <taxon>Eurotiomycetes</taxon>
        <taxon>Chaetothyriomycetidae</taxon>
        <taxon>Chaetothyriales</taxon>
        <taxon>Herpotrichiellaceae</taxon>
        <taxon>Exophiala</taxon>
    </lineage>
</organism>
<dbReference type="OrthoDB" id="2530523at2759"/>
<feature type="compositionally biased region" description="Pro residues" evidence="1">
    <location>
        <begin position="115"/>
        <end position="126"/>
    </location>
</feature>
<proteinExistence type="predicted"/>
<feature type="region of interest" description="Disordered" evidence="1">
    <location>
        <begin position="358"/>
        <end position="389"/>
    </location>
</feature>
<gene>
    <name evidence="2" type="ORF">B0A52_03007</name>
</gene>
<evidence type="ECO:0000313" key="3">
    <source>
        <dbReference type="Proteomes" id="UP000288859"/>
    </source>
</evidence>
<sequence length="389" mass="41627">MNNPALPPYPAQNHPSYPPASTSQPFFNQPGPYTVSPNPPFDNAQIPFQPSMIQSQNHPIQRQPNIQHPQQSLPQNFYLQHQQQQQQLQAQQLHQNHQPAFSAFDNPPHHINQNPPYPGNQPPTRPSPAQLKPTSRQNSNSSANHISTPTPTQSIPPPTSTPSGDPAMAATLNLQGQPGATLAQQAQMQNAAQMARPVSQQQSQPPQSQQALPTTPISPHAAARERSRVSVLLDINTQLLMEVVSLQAQGKAGNQSNPGQPPPTSPVSATDPNSALNNSPGDPPKSAGGSNPSKPPSQEYADCMRRLQANLSYLAAIADAKKKVNGALPPGPAIMFPPPHLTQVQDLYKRLNELFPEASQSASKKAAGQSQSQDGSVNQQPAASVLAQG</sequence>
<feature type="compositionally biased region" description="Low complexity" evidence="1">
    <location>
        <begin position="183"/>
        <end position="210"/>
    </location>
</feature>
<feature type="compositionally biased region" description="Polar residues" evidence="1">
    <location>
        <begin position="13"/>
        <end position="27"/>
    </location>
</feature>
<dbReference type="Proteomes" id="UP000288859">
    <property type="component" value="Unassembled WGS sequence"/>
</dbReference>
<feature type="compositionally biased region" description="Polar residues" evidence="1">
    <location>
        <begin position="46"/>
        <end position="78"/>
    </location>
</feature>
<protein>
    <recommendedName>
        <fullName evidence="4">Glutamine repeat protein-1</fullName>
    </recommendedName>
</protein>
<feature type="compositionally biased region" description="Pro residues" evidence="1">
    <location>
        <begin position="1"/>
        <end position="10"/>
    </location>
</feature>
<feature type="region of interest" description="Disordered" evidence="1">
    <location>
        <begin position="250"/>
        <end position="299"/>
    </location>
</feature>
<feature type="region of interest" description="Disordered" evidence="1">
    <location>
        <begin position="1"/>
        <end position="223"/>
    </location>
</feature>
<evidence type="ECO:0000256" key="1">
    <source>
        <dbReference type="SAM" id="MobiDB-lite"/>
    </source>
</evidence>
<dbReference type="EMBL" id="NAJM01000008">
    <property type="protein sequence ID" value="RVX73365.1"/>
    <property type="molecule type" value="Genomic_DNA"/>
</dbReference>
<feature type="compositionally biased region" description="Polar residues" evidence="1">
    <location>
        <begin position="266"/>
        <end position="280"/>
    </location>
</feature>
<evidence type="ECO:0008006" key="4">
    <source>
        <dbReference type="Google" id="ProtNLM"/>
    </source>
</evidence>
<comment type="caution">
    <text evidence="2">The sequence shown here is derived from an EMBL/GenBank/DDBJ whole genome shotgun (WGS) entry which is preliminary data.</text>
</comment>
<evidence type="ECO:0000313" key="2">
    <source>
        <dbReference type="EMBL" id="RVX73365.1"/>
    </source>
</evidence>
<name>A0A438NC63_EXOME</name>
<feature type="compositionally biased region" description="Polar residues" evidence="1">
    <location>
        <begin position="132"/>
        <end position="145"/>
    </location>
</feature>
<dbReference type="VEuPathDB" id="FungiDB:PV10_02725"/>
<feature type="compositionally biased region" description="Low complexity" evidence="1">
    <location>
        <begin position="358"/>
        <end position="373"/>
    </location>
</feature>
<reference evidence="2 3" key="1">
    <citation type="submission" date="2017-03" db="EMBL/GenBank/DDBJ databases">
        <title>Genomes of endolithic fungi from Antarctica.</title>
        <authorList>
            <person name="Coleine C."/>
            <person name="Masonjones S."/>
            <person name="Stajich J.E."/>
        </authorList>
    </citation>
    <scope>NUCLEOTIDE SEQUENCE [LARGE SCALE GENOMIC DNA]</scope>
    <source>
        <strain evidence="2 3">CCFEE 6314</strain>
    </source>
</reference>
<dbReference type="AlphaFoldDB" id="A0A438NC63"/>